<keyword evidence="6 7" id="KW-0472">Membrane</keyword>
<feature type="domain" description="MacB-like periplasmic core" evidence="9">
    <location>
        <begin position="15"/>
        <end position="223"/>
    </location>
</feature>
<dbReference type="InterPro" id="IPR025857">
    <property type="entry name" value="MacB_PCD"/>
</dbReference>
<comment type="subcellular location">
    <subcellularLocation>
        <location evidence="1">Cell membrane</location>
        <topology evidence="1">Multi-pass membrane protein</topology>
    </subcellularLocation>
</comment>
<dbReference type="InterPro" id="IPR003838">
    <property type="entry name" value="ABC3_permease_C"/>
</dbReference>
<evidence type="ECO:0000256" key="5">
    <source>
        <dbReference type="ARBA" id="ARBA00022989"/>
    </source>
</evidence>
<reference evidence="11" key="1">
    <citation type="submission" date="2016-11" db="EMBL/GenBank/DDBJ databases">
        <authorList>
            <person name="Varghese N."/>
            <person name="Submissions S."/>
        </authorList>
    </citation>
    <scope>NUCLEOTIDE SEQUENCE [LARGE SCALE GENOMIC DNA]</scope>
    <source>
        <strain evidence="11">GAS401</strain>
    </source>
</reference>
<evidence type="ECO:0000256" key="2">
    <source>
        <dbReference type="ARBA" id="ARBA00022448"/>
    </source>
</evidence>
<evidence type="ECO:0000313" key="10">
    <source>
        <dbReference type="EMBL" id="SHN63821.1"/>
    </source>
</evidence>
<evidence type="ECO:0000256" key="1">
    <source>
        <dbReference type="ARBA" id="ARBA00004651"/>
    </source>
</evidence>
<keyword evidence="11" id="KW-1185">Reference proteome</keyword>
<dbReference type="Pfam" id="PF02687">
    <property type="entry name" value="FtsX"/>
    <property type="match status" value="1"/>
</dbReference>
<dbReference type="RefSeq" id="WP_072816531.1">
    <property type="nucleotide sequence ID" value="NZ_LT670849.1"/>
</dbReference>
<accession>A0A1M7SZG2</accession>
<dbReference type="AlphaFoldDB" id="A0A1M7SZG2"/>
<organism evidence="10 11">
    <name type="scientific">Bradyrhizobium erythrophlei</name>
    <dbReference type="NCBI Taxonomy" id="1437360"/>
    <lineage>
        <taxon>Bacteria</taxon>
        <taxon>Pseudomonadati</taxon>
        <taxon>Pseudomonadota</taxon>
        <taxon>Alphaproteobacteria</taxon>
        <taxon>Hyphomicrobiales</taxon>
        <taxon>Nitrobacteraceae</taxon>
        <taxon>Bradyrhizobium</taxon>
    </lineage>
</organism>
<keyword evidence="4 7" id="KW-0812">Transmembrane</keyword>
<evidence type="ECO:0000256" key="4">
    <source>
        <dbReference type="ARBA" id="ARBA00022692"/>
    </source>
</evidence>
<sequence length="374" mass="40839">MIVAWRMLSDDRGRSALAIGGISIALLLVFLQLGFYLAVPRGGMLIYDTMRFDIVLVSPDYAFQGLSGTLPRRRLYQALALTEVEQAIPFYQQTGEWMTASSGIARDIFVMAFDPAVQIFDIDAITNRQDALRKPDTILVDRATRKEFGDLHDGRVVEIERRAETIIGTYQLGTGFAGLGAAVTSDQNFLRLFPGRNLGEISLGLLRLKTGADPQAVARRLRDLLPADVQVMTRAELAAFEKRHWMLETSTGLIFGFGAVVAFIVGMAIVNQILSTQILRQLPQYATLKAIGYTEGALLSIVVSLAILMAMIGFVPSLVLATVINAALRRVTLLPLDMTADLILTVLALALVMAGISALASARVLRRADPVELF</sequence>
<dbReference type="Pfam" id="PF12704">
    <property type="entry name" value="MacB_PCD"/>
    <property type="match status" value="1"/>
</dbReference>
<gene>
    <name evidence="10" type="ORF">SAMN05444170_0483</name>
</gene>
<evidence type="ECO:0000313" key="11">
    <source>
        <dbReference type="Proteomes" id="UP000184096"/>
    </source>
</evidence>
<dbReference type="PANTHER" id="PTHR43738:SF1">
    <property type="entry name" value="HEMIN TRANSPORT SYSTEM PERMEASE PROTEIN HRTB-RELATED"/>
    <property type="match status" value="1"/>
</dbReference>
<feature type="transmembrane region" description="Helical" evidence="7">
    <location>
        <begin position="16"/>
        <end position="39"/>
    </location>
</feature>
<protein>
    <submittedName>
        <fullName evidence="10">Putative ABC transport system permease protein</fullName>
    </submittedName>
</protein>
<dbReference type="OrthoDB" id="8578584at2"/>
<keyword evidence="5 7" id="KW-1133">Transmembrane helix</keyword>
<dbReference type="EMBL" id="LT670849">
    <property type="protein sequence ID" value="SHN63821.1"/>
    <property type="molecule type" value="Genomic_DNA"/>
</dbReference>
<dbReference type="PANTHER" id="PTHR43738">
    <property type="entry name" value="ABC TRANSPORTER, MEMBRANE PROTEIN"/>
    <property type="match status" value="1"/>
</dbReference>
<dbReference type="Proteomes" id="UP000184096">
    <property type="component" value="Chromosome I"/>
</dbReference>
<evidence type="ECO:0000256" key="3">
    <source>
        <dbReference type="ARBA" id="ARBA00022475"/>
    </source>
</evidence>
<proteinExistence type="predicted"/>
<evidence type="ECO:0000259" key="8">
    <source>
        <dbReference type="Pfam" id="PF02687"/>
    </source>
</evidence>
<dbReference type="PIRSF" id="PIRSF031773">
    <property type="entry name" value="DevC"/>
    <property type="match status" value="1"/>
</dbReference>
<keyword evidence="2" id="KW-0813">Transport</keyword>
<feature type="transmembrane region" description="Helical" evidence="7">
    <location>
        <begin position="340"/>
        <end position="365"/>
    </location>
</feature>
<feature type="domain" description="ABC3 transporter permease C-terminal" evidence="8">
    <location>
        <begin position="257"/>
        <end position="370"/>
    </location>
</feature>
<evidence type="ECO:0000256" key="7">
    <source>
        <dbReference type="SAM" id="Phobius"/>
    </source>
</evidence>
<feature type="transmembrane region" description="Helical" evidence="7">
    <location>
        <begin position="297"/>
        <end position="328"/>
    </location>
</feature>
<dbReference type="NCBIfam" id="TIGR01185">
    <property type="entry name" value="devC"/>
    <property type="match status" value="1"/>
</dbReference>
<keyword evidence="3" id="KW-1003">Cell membrane</keyword>
<evidence type="ECO:0000259" key="9">
    <source>
        <dbReference type="Pfam" id="PF12704"/>
    </source>
</evidence>
<dbReference type="InterPro" id="IPR005891">
    <property type="entry name" value="DevC"/>
</dbReference>
<evidence type="ECO:0000256" key="6">
    <source>
        <dbReference type="ARBA" id="ARBA00023136"/>
    </source>
</evidence>
<name>A0A1M7SZG2_9BRAD</name>
<dbReference type="InterPro" id="IPR051125">
    <property type="entry name" value="ABC-4/HrtB_transporter"/>
</dbReference>
<dbReference type="GO" id="GO:0005886">
    <property type="term" value="C:plasma membrane"/>
    <property type="evidence" value="ECO:0007669"/>
    <property type="project" value="UniProtKB-SubCell"/>
</dbReference>
<feature type="transmembrane region" description="Helical" evidence="7">
    <location>
        <begin position="252"/>
        <end position="274"/>
    </location>
</feature>